<keyword evidence="3" id="KW-1185">Reference proteome</keyword>
<feature type="compositionally biased region" description="Polar residues" evidence="1">
    <location>
        <begin position="25"/>
        <end position="34"/>
    </location>
</feature>
<sequence>MRLAEHRGIWAAYGRHGAHAPDSRGQPQSQTPSSPIIYLEKISQVPAVDIEKTEES</sequence>
<evidence type="ECO:0000313" key="2">
    <source>
        <dbReference type="EMBL" id="KZT75470.1"/>
    </source>
</evidence>
<evidence type="ECO:0000313" key="3">
    <source>
        <dbReference type="Proteomes" id="UP000250235"/>
    </source>
</evidence>
<gene>
    <name evidence="2" type="ORF">F511_47505</name>
</gene>
<dbReference type="AlphaFoldDB" id="A0A2Z6ZY34"/>
<dbReference type="EMBL" id="KV239018">
    <property type="protein sequence ID" value="KZT75470.1"/>
    <property type="molecule type" value="Genomic_DNA"/>
</dbReference>
<organism evidence="2 3">
    <name type="scientific">Dorcoceras hygrometricum</name>
    <dbReference type="NCBI Taxonomy" id="472368"/>
    <lineage>
        <taxon>Eukaryota</taxon>
        <taxon>Viridiplantae</taxon>
        <taxon>Streptophyta</taxon>
        <taxon>Embryophyta</taxon>
        <taxon>Tracheophyta</taxon>
        <taxon>Spermatophyta</taxon>
        <taxon>Magnoliopsida</taxon>
        <taxon>eudicotyledons</taxon>
        <taxon>Gunneridae</taxon>
        <taxon>Pentapetalae</taxon>
        <taxon>asterids</taxon>
        <taxon>lamiids</taxon>
        <taxon>Lamiales</taxon>
        <taxon>Gesneriaceae</taxon>
        <taxon>Didymocarpoideae</taxon>
        <taxon>Trichosporeae</taxon>
        <taxon>Loxocarpinae</taxon>
        <taxon>Dorcoceras</taxon>
    </lineage>
</organism>
<dbReference type="Proteomes" id="UP000250235">
    <property type="component" value="Unassembled WGS sequence"/>
</dbReference>
<proteinExistence type="predicted"/>
<feature type="region of interest" description="Disordered" evidence="1">
    <location>
        <begin position="14"/>
        <end position="34"/>
    </location>
</feature>
<evidence type="ECO:0000256" key="1">
    <source>
        <dbReference type="SAM" id="MobiDB-lite"/>
    </source>
</evidence>
<accession>A0A2Z6ZY34</accession>
<reference evidence="2 3" key="1">
    <citation type="journal article" date="2015" name="Proc. Natl. Acad. Sci. U.S.A.">
        <title>The resurrection genome of Boea hygrometrica: A blueprint for survival of dehydration.</title>
        <authorList>
            <person name="Xiao L."/>
            <person name="Yang G."/>
            <person name="Zhang L."/>
            <person name="Yang X."/>
            <person name="Zhao S."/>
            <person name="Ji Z."/>
            <person name="Zhou Q."/>
            <person name="Hu M."/>
            <person name="Wang Y."/>
            <person name="Chen M."/>
            <person name="Xu Y."/>
            <person name="Jin H."/>
            <person name="Xiao X."/>
            <person name="Hu G."/>
            <person name="Bao F."/>
            <person name="Hu Y."/>
            <person name="Wan P."/>
            <person name="Li L."/>
            <person name="Deng X."/>
            <person name="Kuang T."/>
            <person name="Xiang C."/>
            <person name="Zhu J.K."/>
            <person name="Oliver M.J."/>
            <person name="He Y."/>
        </authorList>
    </citation>
    <scope>NUCLEOTIDE SEQUENCE [LARGE SCALE GENOMIC DNA]</scope>
    <source>
        <strain evidence="3">cv. XS01</strain>
    </source>
</reference>
<name>A0A2Z6ZY34_9LAMI</name>
<protein>
    <submittedName>
        <fullName evidence="2">Uncharacterized protein</fullName>
    </submittedName>
</protein>